<accession>K5W1A1</accession>
<dbReference type="InParanoid" id="K5W1A1"/>
<sequence>MVQDITGSDTRARIDGVTFTYPDSGDINMSSVLAQLEAALIDMNGPDVPRLCVRSITEETGRALIDGILGKRFLTQLCMYPTKVSIQIANPWTAGEIFSAPTCISWDDETIPLTTAQRTEWVLRKKIPTIRYEGRLLTGAAARRPQGQGDDERECCDGTMCCTGDYRTPRQGRCRRLRRTRARTRRRKRRTRSEKAKKNWAMIGTRRRNAEDRVGWHASSSKDHGWEWASGWVIGRKGGGLHWANRASGGQWQADSDISLDDQCT</sequence>
<evidence type="ECO:0000313" key="1">
    <source>
        <dbReference type="EMBL" id="EKM52865.1"/>
    </source>
</evidence>
<dbReference type="AlphaFoldDB" id="K5W1A1"/>
<dbReference type="HOGENOM" id="CLU_1050136_0_0_1"/>
<dbReference type="RefSeq" id="XP_007399194.1">
    <property type="nucleotide sequence ID" value="XM_007399132.1"/>
</dbReference>
<dbReference type="EMBL" id="JH930475">
    <property type="protein sequence ID" value="EKM52865.1"/>
    <property type="molecule type" value="Genomic_DNA"/>
</dbReference>
<evidence type="ECO:0000313" key="2">
    <source>
        <dbReference type="Proteomes" id="UP000008370"/>
    </source>
</evidence>
<name>K5W1A1_PHACS</name>
<organism evidence="1 2">
    <name type="scientific">Phanerochaete carnosa (strain HHB-10118-sp)</name>
    <name type="common">White-rot fungus</name>
    <name type="synonym">Peniophora carnosa</name>
    <dbReference type="NCBI Taxonomy" id="650164"/>
    <lineage>
        <taxon>Eukaryota</taxon>
        <taxon>Fungi</taxon>
        <taxon>Dikarya</taxon>
        <taxon>Basidiomycota</taxon>
        <taxon>Agaricomycotina</taxon>
        <taxon>Agaricomycetes</taxon>
        <taxon>Polyporales</taxon>
        <taxon>Phanerochaetaceae</taxon>
        <taxon>Phanerochaete</taxon>
    </lineage>
</organism>
<protein>
    <submittedName>
        <fullName evidence="1">Uncharacterized protein</fullName>
    </submittedName>
</protein>
<reference evidence="1 2" key="1">
    <citation type="journal article" date="2012" name="BMC Genomics">
        <title>Comparative genomics of the white-rot fungi, Phanerochaete carnosa and P. chrysosporium, to elucidate the genetic basis of the distinct wood types they colonize.</title>
        <authorList>
            <person name="Suzuki H."/>
            <person name="MacDonald J."/>
            <person name="Syed K."/>
            <person name="Salamov A."/>
            <person name="Hori C."/>
            <person name="Aerts A."/>
            <person name="Henrissat B."/>
            <person name="Wiebenga A."/>
            <person name="vanKuyk P.A."/>
            <person name="Barry K."/>
            <person name="Lindquist E."/>
            <person name="LaButti K."/>
            <person name="Lapidus A."/>
            <person name="Lucas S."/>
            <person name="Coutinho P."/>
            <person name="Gong Y."/>
            <person name="Samejima M."/>
            <person name="Mahadevan R."/>
            <person name="Abou-Zaid M."/>
            <person name="de Vries R.P."/>
            <person name="Igarashi K."/>
            <person name="Yadav J.S."/>
            <person name="Grigoriev I.V."/>
            <person name="Master E.R."/>
        </authorList>
    </citation>
    <scope>NUCLEOTIDE SEQUENCE [LARGE SCALE GENOMIC DNA]</scope>
    <source>
        <strain evidence="1 2">HHB-10118-sp</strain>
    </source>
</reference>
<dbReference type="KEGG" id="pco:PHACADRAFT_261528"/>
<dbReference type="Proteomes" id="UP000008370">
    <property type="component" value="Unassembled WGS sequence"/>
</dbReference>
<proteinExistence type="predicted"/>
<keyword evidence="2" id="KW-1185">Reference proteome</keyword>
<gene>
    <name evidence="1" type="ORF">PHACADRAFT_261528</name>
</gene>
<dbReference type="GeneID" id="18918019"/>